<dbReference type="CDD" id="cd07185">
    <property type="entry name" value="OmpA_C-like"/>
    <property type="match status" value="1"/>
</dbReference>
<reference evidence="5 6" key="1">
    <citation type="journal article" date="2017" name="Int. J. Syst. Evol. Microbiol.">
        <title>Achromobacter aloeverae sp. nov., isolated from the root of Aloe vera (L.) Burm.f.</title>
        <authorList>
            <person name="Kuncharoen N."/>
            <person name="Muramatsu Y."/>
            <person name="Shibata C."/>
            <person name="Kamakura Y."/>
            <person name="Nakagawa Y."/>
            <person name="Tanasupawat S."/>
        </authorList>
    </citation>
    <scope>NUCLEOTIDE SEQUENCE [LARGE SCALE GENOMIC DNA]</scope>
    <source>
        <strain evidence="5 6">AVA-1</strain>
    </source>
</reference>
<dbReference type="PRINTS" id="PR01021">
    <property type="entry name" value="OMPADOMAIN"/>
</dbReference>
<dbReference type="AlphaFoldDB" id="A0A4Q1HGM3"/>
<proteinExistence type="predicted"/>
<dbReference type="Proteomes" id="UP000290849">
    <property type="component" value="Unassembled WGS sequence"/>
</dbReference>
<dbReference type="GO" id="GO:0009279">
    <property type="term" value="C:cell outer membrane"/>
    <property type="evidence" value="ECO:0007669"/>
    <property type="project" value="UniProtKB-SubCell"/>
</dbReference>
<dbReference type="PROSITE" id="PS51123">
    <property type="entry name" value="OMPA_2"/>
    <property type="match status" value="1"/>
</dbReference>
<gene>
    <name evidence="5" type="ORF">C7R54_20305</name>
</gene>
<keyword evidence="6" id="KW-1185">Reference proteome</keyword>
<feature type="domain" description="OmpA-like" evidence="4">
    <location>
        <begin position="191"/>
        <end position="306"/>
    </location>
</feature>
<dbReference type="InterPro" id="IPR050330">
    <property type="entry name" value="Bact_OuterMem_StrucFunc"/>
</dbReference>
<protein>
    <submittedName>
        <fullName evidence="5">Cell envelope biogenesis protein OmpA</fullName>
    </submittedName>
</protein>
<dbReference type="Pfam" id="PF00691">
    <property type="entry name" value="OmpA"/>
    <property type="match status" value="1"/>
</dbReference>
<keyword evidence="2 3" id="KW-0472">Membrane</keyword>
<name>A0A4Q1HGM3_9BURK</name>
<dbReference type="InterPro" id="IPR036737">
    <property type="entry name" value="OmpA-like_sf"/>
</dbReference>
<sequence>MLSIAQPGRAAEDLEGSKDHPMLTRFAGAWINAYSVQDYDEAQMPNQAIVDHENIKVMPLEGKVTRIGYRIDGGKSALEVYRNYTAALKDGGFQTLFTCKNDEQCGGEFQSYVLNGDKVRPGGAGDAVFGGNYYAILAKKAAPAGDVYVFLDIMHDDSNNITPVFQQVVETRPMQQGQVKVLDASAMQQALDQSGKVAIYGVYFDTDKAGIKRESKDALDQMGKLLKGNPKLKVYVVGHTDNQGTLAHNKTLSQQRADAVVRALTDEYHIDGKRLEAYGVASLAPVASNDSDRGRGQNRRVELVKE</sequence>
<dbReference type="Gene3D" id="3.30.1330.60">
    <property type="entry name" value="OmpA-like domain"/>
    <property type="match status" value="1"/>
</dbReference>
<accession>A0A4Q1HGM3</accession>
<evidence type="ECO:0000259" key="4">
    <source>
        <dbReference type="PROSITE" id="PS51123"/>
    </source>
</evidence>
<evidence type="ECO:0000256" key="2">
    <source>
        <dbReference type="ARBA" id="ARBA00023136"/>
    </source>
</evidence>
<dbReference type="PANTHER" id="PTHR30329">
    <property type="entry name" value="STATOR ELEMENT OF FLAGELLAR MOTOR COMPLEX"/>
    <property type="match status" value="1"/>
</dbReference>
<dbReference type="PANTHER" id="PTHR30329:SF20">
    <property type="entry name" value="EXPORTED PROTEIN"/>
    <property type="match status" value="1"/>
</dbReference>
<dbReference type="EMBL" id="PYAL01000006">
    <property type="protein sequence ID" value="RXN86289.1"/>
    <property type="molecule type" value="Genomic_DNA"/>
</dbReference>
<dbReference type="InterPro" id="IPR006664">
    <property type="entry name" value="OMP_bac"/>
</dbReference>
<evidence type="ECO:0000313" key="5">
    <source>
        <dbReference type="EMBL" id="RXN86289.1"/>
    </source>
</evidence>
<evidence type="ECO:0000256" key="3">
    <source>
        <dbReference type="PROSITE-ProRule" id="PRU00473"/>
    </source>
</evidence>
<evidence type="ECO:0000313" key="6">
    <source>
        <dbReference type="Proteomes" id="UP000290849"/>
    </source>
</evidence>
<organism evidence="5 6">
    <name type="scientific">Achromobacter aloeverae</name>
    <dbReference type="NCBI Taxonomy" id="1750518"/>
    <lineage>
        <taxon>Bacteria</taxon>
        <taxon>Pseudomonadati</taxon>
        <taxon>Pseudomonadota</taxon>
        <taxon>Betaproteobacteria</taxon>
        <taxon>Burkholderiales</taxon>
        <taxon>Alcaligenaceae</taxon>
        <taxon>Achromobacter</taxon>
    </lineage>
</organism>
<dbReference type="OrthoDB" id="345640at2"/>
<comment type="subcellular location">
    <subcellularLocation>
        <location evidence="1">Cell outer membrane</location>
    </subcellularLocation>
</comment>
<dbReference type="SUPFAM" id="SSF103088">
    <property type="entry name" value="OmpA-like"/>
    <property type="match status" value="1"/>
</dbReference>
<dbReference type="InterPro" id="IPR006665">
    <property type="entry name" value="OmpA-like"/>
</dbReference>
<evidence type="ECO:0000256" key="1">
    <source>
        <dbReference type="ARBA" id="ARBA00004442"/>
    </source>
</evidence>
<comment type="caution">
    <text evidence="5">The sequence shown here is derived from an EMBL/GenBank/DDBJ whole genome shotgun (WGS) entry which is preliminary data.</text>
</comment>